<comment type="caution">
    <text evidence="9">The sequence shown here is derived from an EMBL/GenBank/DDBJ whole genome shotgun (WGS) entry which is preliminary data.</text>
</comment>
<evidence type="ECO:0000256" key="2">
    <source>
        <dbReference type="ARBA" id="ARBA00022475"/>
    </source>
</evidence>
<feature type="domain" description="ComEC/Rec2-related protein" evidence="7">
    <location>
        <begin position="235"/>
        <end position="517"/>
    </location>
</feature>
<keyword evidence="3 6" id="KW-0812">Transmembrane</keyword>
<dbReference type="AlphaFoldDB" id="A0A7W4J6E0"/>
<sequence length="692" mass="71648">MAERSRLALWLPVELGIGIALYFALTREPAGGAILSLLVVAGGALAWIARAPHALAARVLGGGAAALALGFVAAWAATHRQPPLPDLPRRATMVVGRVAAVSVLSPRDGAGALYVDLADVRLEDPVDDGMPPLRRMVRLRLRADDPAHLSPGMGVRVRAMLRPPMPPAWPGGPDRQRRAWFDGTAGGGYALAMVRRVQDGPAPARGSMEALREAILARILRVLPPDRAGVAAAVLTGSAAPMPQADRDAFADAGLAHLLAVAGLHLGIVMGVAMAAARLLLACSEHASLFWPCRQVAALAGLVAGAAYVVLTGQHLPALRGLTMAALVVLALVTGRRALSMRGLAVGATLLLLTGPGDLMETPLQMSLAAVMALAAGFEAARPALRRLVLDGGWWRRGAIHVAHLALASLLAGGATVPVVMAHFGTLQPWFLLANLLAVPLMAMWILPAGLLAVLLMPLGLEAVALAPMGWGIGVVLELARAVSGWPAARIMVPAMPGWALAAWLLGLCWVCLWTRRWRWAGVGPMAVALVAPFLVTSPDLLVAADGRAVAVRDGSVLRVGPHPGADRVVEADWRQALALPLAALSSGDGRVACREGLCRLAGGRVLLRLPGAATPDCAGVALLVAPGGEGAGCPGVATIDGLSLWQSGAQAVYLRPDGPRVVTDRAVRGARPWVMGPGQHGMPTLPLAEAE</sequence>
<dbReference type="Pfam" id="PF03772">
    <property type="entry name" value="Competence"/>
    <property type="match status" value="1"/>
</dbReference>
<evidence type="ECO:0000256" key="1">
    <source>
        <dbReference type="ARBA" id="ARBA00004651"/>
    </source>
</evidence>
<keyword evidence="5 6" id="KW-0472">Membrane</keyword>
<dbReference type="Proteomes" id="UP000561066">
    <property type="component" value="Unassembled WGS sequence"/>
</dbReference>
<evidence type="ECO:0000259" key="7">
    <source>
        <dbReference type="Pfam" id="PF03772"/>
    </source>
</evidence>
<feature type="transmembrane region" description="Helical" evidence="6">
    <location>
        <begin position="289"/>
        <end position="311"/>
    </location>
</feature>
<organism evidence="9 10">
    <name type="scientific">Gluconacetobacter johannae</name>
    <dbReference type="NCBI Taxonomy" id="112140"/>
    <lineage>
        <taxon>Bacteria</taxon>
        <taxon>Pseudomonadati</taxon>
        <taxon>Pseudomonadota</taxon>
        <taxon>Alphaproteobacteria</taxon>
        <taxon>Acetobacterales</taxon>
        <taxon>Acetobacteraceae</taxon>
        <taxon>Gluconacetobacter</taxon>
    </lineage>
</organism>
<feature type="transmembrane region" description="Helical" evidence="6">
    <location>
        <begin position="402"/>
        <end position="424"/>
    </location>
</feature>
<evidence type="ECO:0000313" key="9">
    <source>
        <dbReference type="EMBL" id="MBB2175516.1"/>
    </source>
</evidence>
<dbReference type="PANTHER" id="PTHR30619">
    <property type="entry name" value="DNA INTERNALIZATION/COMPETENCE PROTEIN COMEC/REC2"/>
    <property type="match status" value="1"/>
</dbReference>
<reference evidence="9 10" key="1">
    <citation type="submission" date="2020-04" db="EMBL/GenBank/DDBJ databases">
        <title>Description of novel Gluconacetobacter.</title>
        <authorList>
            <person name="Sombolestani A."/>
        </authorList>
    </citation>
    <scope>NUCLEOTIDE SEQUENCE [LARGE SCALE GENOMIC DNA]</scope>
    <source>
        <strain evidence="9 10">LMG 21312</strain>
    </source>
</reference>
<evidence type="ECO:0000256" key="3">
    <source>
        <dbReference type="ARBA" id="ARBA00022692"/>
    </source>
</evidence>
<feature type="transmembrane region" description="Helical" evidence="6">
    <location>
        <begin position="317"/>
        <end position="334"/>
    </location>
</feature>
<feature type="transmembrane region" description="Helical" evidence="6">
    <location>
        <begin position="495"/>
        <end position="513"/>
    </location>
</feature>
<evidence type="ECO:0000313" key="10">
    <source>
        <dbReference type="Proteomes" id="UP000561066"/>
    </source>
</evidence>
<feature type="transmembrane region" description="Helical" evidence="6">
    <location>
        <begin position="31"/>
        <end position="48"/>
    </location>
</feature>
<dbReference type="InterPro" id="IPR052159">
    <property type="entry name" value="Competence_DNA_uptake"/>
</dbReference>
<evidence type="ECO:0000259" key="8">
    <source>
        <dbReference type="Pfam" id="PF13567"/>
    </source>
</evidence>
<feature type="transmembrane region" description="Helical" evidence="6">
    <location>
        <begin position="7"/>
        <end position="25"/>
    </location>
</feature>
<evidence type="ECO:0000256" key="5">
    <source>
        <dbReference type="ARBA" id="ARBA00023136"/>
    </source>
</evidence>
<dbReference type="Pfam" id="PF13567">
    <property type="entry name" value="DUF4131"/>
    <property type="match status" value="1"/>
</dbReference>
<evidence type="ECO:0000256" key="4">
    <source>
        <dbReference type="ARBA" id="ARBA00022989"/>
    </source>
</evidence>
<dbReference type="PANTHER" id="PTHR30619:SF1">
    <property type="entry name" value="RECOMBINATION PROTEIN 2"/>
    <property type="match status" value="1"/>
</dbReference>
<dbReference type="InterPro" id="IPR025405">
    <property type="entry name" value="DUF4131"/>
</dbReference>
<keyword evidence="2" id="KW-1003">Cell membrane</keyword>
<feature type="transmembrane region" description="Helical" evidence="6">
    <location>
        <begin position="430"/>
        <end position="456"/>
    </location>
</feature>
<accession>A0A7W4J6E0</accession>
<dbReference type="GO" id="GO:0005886">
    <property type="term" value="C:plasma membrane"/>
    <property type="evidence" value="ECO:0007669"/>
    <property type="project" value="UniProtKB-SubCell"/>
</dbReference>
<proteinExistence type="predicted"/>
<keyword evidence="10" id="KW-1185">Reference proteome</keyword>
<keyword evidence="4 6" id="KW-1133">Transmembrane helix</keyword>
<gene>
    <name evidence="9" type="ORF">HLH21_06170</name>
</gene>
<dbReference type="InterPro" id="IPR004477">
    <property type="entry name" value="ComEC_N"/>
</dbReference>
<feature type="transmembrane region" description="Helical" evidence="6">
    <location>
        <begin position="55"/>
        <end position="77"/>
    </location>
</feature>
<comment type="subcellular location">
    <subcellularLocation>
        <location evidence="1">Cell membrane</location>
        <topology evidence="1">Multi-pass membrane protein</topology>
    </subcellularLocation>
</comment>
<feature type="transmembrane region" description="Helical" evidence="6">
    <location>
        <begin position="463"/>
        <end position="483"/>
    </location>
</feature>
<protein>
    <submittedName>
        <fullName evidence="9">ComEC/Rec2 family competence protein</fullName>
    </submittedName>
</protein>
<name>A0A7W4J6E0_9PROT</name>
<evidence type="ECO:0000256" key="6">
    <source>
        <dbReference type="SAM" id="Phobius"/>
    </source>
</evidence>
<feature type="transmembrane region" description="Helical" evidence="6">
    <location>
        <begin position="520"/>
        <end position="536"/>
    </location>
</feature>
<feature type="domain" description="DUF4131" evidence="8">
    <location>
        <begin position="29"/>
        <end position="190"/>
    </location>
</feature>
<feature type="transmembrane region" description="Helical" evidence="6">
    <location>
        <begin position="255"/>
        <end position="277"/>
    </location>
</feature>
<dbReference type="NCBIfam" id="TIGR00360">
    <property type="entry name" value="ComEC_N-term"/>
    <property type="match status" value="1"/>
</dbReference>
<dbReference type="EMBL" id="JABEQH010000007">
    <property type="protein sequence ID" value="MBB2175516.1"/>
    <property type="molecule type" value="Genomic_DNA"/>
</dbReference>